<evidence type="ECO:0000256" key="3">
    <source>
        <dbReference type="ARBA" id="ARBA00022792"/>
    </source>
</evidence>
<feature type="domain" description="Tim44-like" evidence="7">
    <location>
        <begin position="5"/>
        <end position="91"/>
    </location>
</feature>
<evidence type="ECO:0000256" key="2">
    <source>
        <dbReference type="ARBA" id="ARBA00009597"/>
    </source>
</evidence>
<evidence type="ECO:0000256" key="1">
    <source>
        <dbReference type="ARBA" id="ARBA00004273"/>
    </source>
</evidence>
<dbReference type="AlphaFoldDB" id="A0A8S9ZLX8"/>
<evidence type="ECO:0000256" key="6">
    <source>
        <dbReference type="ARBA" id="ARBA00023136"/>
    </source>
</evidence>
<dbReference type="EMBL" id="JABEBT010000064">
    <property type="protein sequence ID" value="KAF7634115.1"/>
    <property type="molecule type" value="Genomic_DNA"/>
</dbReference>
<evidence type="ECO:0000256" key="5">
    <source>
        <dbReference type="ARBA" id="ARBA00023128"/>
    </source>
</evidence>
<gene>
    <name evidence="8" type="ORF">Mgra_00006535</name>
</gene>
<dbReference type="PANTHER" id="PTHR10721:SF1">
    <property type="entry name" value="MITOCHONDRIAL IMPORT INNER MEMBRANE TRANSLOCASE SUBUNIT TIM44"/>
    <property type="match status" value="1"/>
</dbReference>
<sequence>MTGVMKDINEYSKIGYNTLDSQIIDVSKVEMVSGKMMDQGPALVITFQVFMIHVLKKFEGKNNAIRVHHVWVLCRDMEEFNPATAWKLLELHVQPGQLRLKKIFFLLFSSMDYDNESDEAMDLDQHQRKFFDVGPFDYNKVDLNKPAMTAEEYLKQVIVGRSQEPAIAVASNLSLIMAPSPTTSKFNNSIENQNFIFPY</sequence>
<evidence type="ECO:0000313" key="9">
    <source>
        <dbReference type="Proteomes" id="UP000605970"/>
    </source>
</evidence>
<dbReference type="InterPro" id="IPR007379">
    <property type="entry name" value="Tim44-like_dom"/>
</dbReference>
<evidence type="ECO:0000256" key="4">
    <source>
        <dbReference type="ARBA" id="ARBA00022946"/>
    </source>
</evidence>
<dbReference type="Gene3D" id="3.10.450.240">
    <property type="match status" value="1"/>
</dbReference>
<proteinExistence type="inferred from homology"/>
<keyword evidence="9" id="KW-1185">Reference proteome</keyword>
<dbReference type="Pfam" id="PF04280">
    <property type="entry name" value="Tim44"/>
    <property type="match status" value="1"/>
</dbReference>
<reference evidence="8" key="1">
    <citation type="journal article" date="2020" name="Ecol. Evol.">
        <title>Genome structure and content of the rice root-knot nematode (Meloidogyne graminicola).</title>
        <authorList>
            <person name="Phan N.T."/>
            <person name="Danchin E.G.J."/>
            <person name="Klopp C."/>
            <person name="Perfus-Barbeoch L."/>
            <person name="Kozlowski D.K."/>
            <person name="Koutsovoulos G.D."/>
            <person name="Lopez-Roques C."/>
            <person name="Bouchez O."/>
            <person name="Zahm M."/>
            <person name="Besnard G."/>
            <person name="Bellafiore S."/>
        </authorList>
    </citation>
    <scope>NUCLEOTIDE SEQUENCE</scope>
    <source>
        <strain evidence="8">VN-18</strain>
    </source>
</reference>
<keyword evidence="6" id="KW-0472">Membrane</keyword>
<comment type="similarity">
    <text evidence="2">Belongs to the Tim44 family.</text>
</comment>
<organism evidence="8 9">
    <name type="scientific">Meloidogyne graminicola</name>
    <dbReference type="NCBI Taxonomy" id="189291"/>
    <lineage>
        <taxon>Eukaryota</taxon>
        <taxon>Metazoa</taxon>
        <taxon>Ecdysozoa</taxon>
        <taxon>Nematoda</taxon>
        <taxon>Chromadorea</taxon>
        <taxon>Rhabditida</taxon>
        <taxon>Tylenchina</taxon>
        <taxon>Tylenchomorpha</taxon>
        <taxon>Tylenchoidea</taxon>
        <taxon>Meloidogynidae</taxon>
        <taxon>Meloidogyninae</taxon>
        <taxon>Meloidogyne</taxon>
    </lineage>
</organism>
<dbReference type="PANTHER" id="PTHR10721">
    <property type="entry name" value="MITOCHONDRIAL IMPORT INNER MEMBRANE TRANSLOCASE SUBUNIT TIM44"/>
    <property type="match status" value="1"/>
</dbReference>
<accession>A0A8S9ZLX8</accession>
<comment type="caution">
    <text evidence="8">The sequence shown here is derived from an EMBL/GenBank/DDBJ whole genome shotgun (WGS) entry which is preliminary data.</text>
</comment>
<protein>
    <submittedName>
        <fullName evidence="8">Tim44 domain-containing protein</fullName>
    </submittedName>
</protein>
<dbReference type="GO" id="GO:0030150">
    <property type="term" value="P:protein import into mitochondrial matrix"/>
    <property type="evidence" value="ECO:0007669"/>
    <property type="project" value="TreeGrafter"/>
</dbReference>
<dbReference type="GO" id="GO:0051087">
    <property type="term" value="F:protein-folding chaperone binding"/>
    <property type="evidence" value="ECO:0007669"/>
    <property type="project" value="TreeGrafter"/>
</dbReference>
<keyword evidence="3" id="KW-0999">Mitochondrion inner membrane</keyword>
<name>A0A8S9ZLX8_9BILA</name>
<comment type="subcellular location">
    <subcellularLocation>
        <location evidence="1">Mitochondrion inner membrane</location>
    </subcellularLocation>
</comment>
<dbReference type="InterPro" id="IPR032710">
    <property type="entry name" value="NTF2-like_dom_sf"/>
</dbReference>
<dbReference type="InterPro" id="IPR039544">
    <property type="entry name" value="Tim44-like"/>
</dbReference>
<dbReference type="SUPFAM" id="SSF54427">
    <property type="entry name" value="NTF2-like"/>
    <property type="match status" value="1"/>
</dbReference>
<keyword evidence="5" id="KW-0496">Mitochondrion</keyword>
<dbReference type="Proteomes" id="UP000605970">
    <property type="component" value="Unassembled WGS sequence"/>
</dbReference>
<evidence type="ECO:0000259" key="7">
    <source>
        <dbReference type="Pfam" id="PF04280"/>
    </source>
</evidence>
<keyword evidence="4" id="KW-0809">Transit peptide</keyword>
<dbReference type="GO" id="GO:0005743">
    <property type="term" value="C:mitochondrial inner membrane"/>
    <property type="evidence" value="ECO:0007669"/>
    <property type="project" value="UniProtKB-SubCell"/>
</dbReference>
<dbReference type="OrthoDB" id="10265990at2759"/>
<evidence type="ECO:0000313" key="8">
    <source>
        <dbReference type="EMBL" id="KAF7634115.1"/>
    </source>
</evidence>